<evidence type="ECO:0000313" key="2">
    <source>
        <dbReference type="Proteomes" id="UP001300692"/>
    </source>
</evidence>
<organism evidence="1 2">
    <name type="scientific">Reichenbachiella ulvae</name>
    <dbReference type="NCBI Taxonomy" id="2980104"/>
    <lineage>
        <taxon>Bacteria</taxon>
        <taxon>Pseudomonadati</taxon>
        <taxon>Bacteroidota</taxon>
        <taxon>Cytophagia</taxon>
        <taxon>Cytophagales</taxon>
        <taxon>Reichenbachiellaceae</taxon>
        <taxon>Reichenbachiella</taxon>
    </lineage>
</organism>
<evidence type="ECO:0008006" key="3">
    <source>
        <dbReference type="Google" id="ProtNLM"/>
    </source>
</evidence>
<protein>
    <recommendedName>
        <fullName evidence="3">FlgN protein</fullName>
    </recommendedName>
</protein>
<gene>
    <name evidence="1" type="ORF">N7U62_01725</name>
</gene>
<dbReference type="RefSeq" id="WP_264136151.1">
    <property type="nucleotide sequence ID" value="NZ_JAOYOD010000001.1"/>
</dbReference>
<sequence>MRKRDENKLNMYRTVRDWLLSQLSVLSVLPNFSETLTAFGGQLEQIEALDVDKLTTTTGITQDKADARTQLEQLLLRVINILKAYATFADKLSLIPAIDHTPTQLDRASEQLLLSISGKVRETATAEQAAAEPYGLSTELLSSLQAAHEQFATQQNKVRVAIVGKSHSGDQLEARMDAADDLLKEKLDVLMDLTQFTQPELYEEYQGIRIIVDR</sequence>
<comment type="caution">
    <text evidence="1">The sequence shown here is derived from an EMBL/GenBank/DDBJ whole genome shotgun (WGS) entry which is preliminary data.</text>
</comment>
<dbReference type="Proteomes" id="UP001300692">
    <property type="component" value="Unassembled WGS sequence"/>
</dbReference>
<evidence type="ECO:0000313" key="1">
    <source>
        <dbReference type="EMBL" id="MCV9385360.1"/>
    </source>
</evidence>
<name>A0ABT3CNS1_9BACT</name>
<accession>A0ABT3CNS1</accession>
<proteinExistence type="predicted"/>
<dbReference type="EMBL" id="JAOYOD010000001">
    <property type="protein sequence ID" value="MCV9385360.1"/>
    <property type="molecule type" value="Genomic_DNA"/>
</dbReference>
<reference evidence="1 2" key="1">
    <citation type="submission" date="2022-10" db="EMBL/GenBank/DDBJ databases">
        <title>Comparative genomics and taxonomic characterization of three novel marine species of genus Reichenbachiella exhibiting antioxidant and polysaccharide degradation activities.</title>
        <authorList>
            <person name="Muhammad N."/>
            <person name="Lee Y.-J."/>
            <person name="Ko J."/>
            <person name="Kim S.-G."/>
        </authorList>
    </citation>
    <scope>NUCLEOTIDE SEQUENCE [LARGE SCALE GENOMIC DNA]</scope>
    <source>
        <strain evidence="1 2">ABR2-5</strain>
    </source>
</reference>
<keyword evidence="2" id="KW-1185">Reference proteome</keyword>